<evidence type="ECO:0000256" key="1">
    <source>
        <dbReference type="ARBA" id="ARBA00009856"/>
    </source>
</evidence>
<dbReference type="PANTHER" id="PTHR28626:SF3">
    <property type="entry name" value="SRR1-LIKE PROTEIN"/>
    <property type="match status" value="1"/>
</dbReference>
<protein>
    <submittedName>
        <fullName evidence="4">Sensitivity to red-light reduced protein</fullName>
    </submittedName>
</protein>
<keyword evidence="5" id="KW-1185">Reference proteome</keyword>
<comment type="similarity">
    <text evidence="1">Belongs to the SRR1 family.</text>
</comment>
<feature type="domain" description="SRR1-like" evidence="3">
    <location>
        <begin position="183"/>
        <end position="336"/>
    </location>
</feature>
<reference evidence="4" key="1">
    <citation type="journal article" date="2020" name="Fungal Divers.">
        <title>Resolving the Mortierellaceae phylogeny through synthesis of multi-gene phylogenetics and phylogenomics.</title>
        <authorList>
            <person name="Vandepol N."/>
            <person name="Liber J."/>
            <person name="Desiro A."/>
            <person name="Na H."/>
            <person name="Kennedy M."/>
            <person name="Barry K."/>
            <person name="Grigoriev I.V."/>
            <person name="Miller A.N."/>
            <person name="O'Donnell K."/>
            <person name="Stajich J.E."/>
            <person name="Bonito G."/>
        </authorList>
    </citation>
    <scope>NUCLEOTIDE SEQUENCE</scope>
    <source>
        <strain evidence="4">NRRL 2769</strain>
    </source>
</reference>
<dbReference type="GO" id="GO:0005737">
    <property type="term" value="C:cytoplasm"/>
    <property type="evidence" value="ECO:0007669"/>
    <property type="project" value="TreeGrafter"/>
</dbReference>
<gene>
    <name evidence="4" type="primary">SRR1_1</name>
    <name evidence="4" type="ORF">BGZ80_001451</name>
</gene>
<feature type="region of interest" description="Disordered" evidence="2">
    <location>
        <begin position="161"/>
        <end position="180"/>
    </location>
</feature>
<evidence type="ECO:0000259" key="3">
    <source>
        <dbReference type="Pfam" id="PF07985"/>
    </source>
</evidence>
<dbReference type="Proteomes" id="UP000703661">
    <property type="component" value="Unassembled WGS sequence"/>
</dbReference>
<feature type="compositionally biased region" description="Polar residues" evidence="2">
    <location>
        <begin position="161"/>
        <end position="175"/>
    </location>
</feature>
<dbReference type="AlphaFoldDB" id="A0A9P6T394"/>
<organism evidence="4 5">
    <name type="scientific">Entomortierella chlamydospora</name>
    <dbReference type="NCBI Taxonomy" id="101097"/>
    <lineage>
        <taxon>Eukaryota</taxon>
        <taxon>Fungi</taxon>
        <taxon>Fungi incertae sedis</taxon>
        <taxon>Mucoromycota</taxon>
        <taxon>Mortierellomycotina</taxon>
        <taxon>Mortierellomycetes</taxon>
        <taxon>Mortierellales</taxon>
        <taxon>Mortierellaceae</taxon>
        <taxon>Entomortierella</taxon>
    </lineage>
</organism>
<dbReference type="PANTHER" id="PTHR28626">
    <property type="entry name" value="SRR1-LIKE PROTEIN"/>
    <property type="match status" value="1"/>
</dbReference>
<evidence type="ECO:0000313" key="4">
    <source>
        <dbReference type="EMBL" id="KAG0021910.1"/>
    </source>
</evidence>
<dbReference type="Pfam" id="PF07985">
    <property type="entry name" value="SRR1"/>
    <property type="match status" value="1"/>
</dbReference>
<dbReference type="EMBL" id="JAAAID010000133">
    <property type="protein sequence ID" value="KAG0021910.1"/>
    <property type="molecule type" value="Genomic_DNA"/>
</dbReference>
<evidence type="ECO:0000256" key="2">
    <source>
        <dbReference type="SAM" id="MobiDB-lite"/>
    </source>
</evidence>
<dbReference type="InterPro" id="IPR040044">
    <property type="entry name" value="SRR1L"/>
</dbReference>
<accession>A0A9P6T394</accession>
<evidence type="ECO:0000313" key="5">
    <source>
        <dbReference type="Proteomes" id="UP000703661"/>
    </source>
</evidence>
<dbReference type="GO" id="GO:0005634">
    <property type="term" value="C:nucleus"/>
    <property type="evidence" value="ECO:0007669"/>
    <property type="project" value="TreeGrafter"/>
</dbReference>
<comment type="caution">
    <text evidence="4">The sequence shown here is derived from an EMBL/GenBank/DDBJ whole genome shotgun (WGS) entry which is preliminary data.</text>
</comment>
<sequence length="359" mass="40099">MSFIEVSPQDAEICPENKEVVEEPFVFVSRRKNGCKHGNSGAGNPSLQTLKTPKEIKGIMQNGNSDLPGWTSKKPGKIRKNSQRAKMLGLRGIDQEEKSIEWGMSMMEDRVMTLKQSKFYQTFQELVQLTLCPPCKIQEHTKNMTLSAPPSSINSAKVPLESSTKIEPEGSNVNELKNDGPVRDDSIKDMIFYGIGSIEASRNSQFQLALGLCLKEIIQVTGTISISDPIMTEFDKQLVEKLGLSVVEAEGKAKHQIKARTLLYMPHCPKGLYSRVLEANWSREKLNQLVILGNRFTMQVAKQAPFILPALSIANVSPLPQIKFEDNTIFNDLAIHSFPSERAIPEIDLVDRENDPECL</sequence>
<proteinExistence type="inferred from homology"/>
<dbReference type="InterPro" id="IPR012942">
    <property type="entry name" value="SRR1-like"/>
</dbReference>
<name>A0A9P6T394_9FUNG</name>